<keyword evidence="3" id="KW-1185">Reference proteome</keyword>
<name>A0A8A4TWB7_SULCO</name>
<accession>A0A8A4TWB7</accession>
<dbReference type="Proteomes" id="UP000663929">
    <property type="component" value="Chromosome"/>
</dbReference>
<organism evidence="2 3">
    <name type="scientific">Sulfidibacter corallicola</name>
    <dbReference type="NCBI Taxonomy" id="2818388"/>
    <lineage>
        <taxon>Bacteria</taxon>
        <taxon>Pseudomonadati</taxon>
        <taxon>Acidobacteriota</taxon>
        <taxon>Holophagae</taxon>
        <taxon>Acanthopleuribacterales</taxon>
        <taxon>Acanthopleuribacteraceae</taxon>
        <taxon>Sulfidibacter</taxon>
    </lineage>
</organism>
<dbReference type="SUPFAM" id="SSF53335">
    <property type="entry name" value="S-adenosyl-L-methionine-dependent methyltransferases"/>
    <property type="match status" value="1"/>
</dbReference>
<dbReference type="EMBL" id="CP071793">
    <property type="protein sequence ID" value="QTD53424.1"/>
    <property type="molecule type" value="Genomic_DNA"/>
</dbReference>
<dbReference type="Gene3D" id="3.40.50.150">
    <property type="entry name" value="Vaccinia Virus protein VP39"/>
    <property type="match status" value="1"/>
</dbReference>
<dbReference type="GO" id="GO:0032259">
    <property type="term" value="P:methylation"/>
    <property type="evidence" value="ECO:0007669"/>
    <property type="project" value="UniProtKB-KW"/>
</dbReference>
<protein>
    <submittedName>
        <fullName evidence="2">Methyltransferase domain-containing protein</fullName>
    </submittedName>
</protein>
<dbReference type="RefSeq" id="WP_237383526.1">
    <property type="nucleotide sequence ID" value="NZ_CP071793.1"/>
</dbReference>
<keyword evidence="2" id="KW-0489">Methyltransferase</keyword>
<evidence type="ECO:0000313" key="3">
    <source>
        <dbReference type="Proteomes" id="UP000663929"/>
    </source>
</evidence>
<dbReference type="KEGG" id="scor:J3U87_13295"/>
<proteinExistence type="predicted"/>
<feature type="domain" description="Methyltransferase type 11" evidence="1">
    <location>
        <begin position="223"/>
        <end position="295"/>
    </location>
</feature>
<keyword evidence="2" id="KW-0808">Transferase</keyword>
<dbReference type="GO" id="GO:0008757">
    <property type="term" value="F:S-adenosylmethionine-dependent methyltransferase activity"/>
    <property type="evidence" value="ECO:0007669"/>
    <property type="project" value="InterPro"/>
</dbReference>
<dbReference type="AlphaFoldDB" id="A0A8A4TWB7"/>
<reference evidence="2" key="1">
    <citation type="submission" date="2021-03" db="EMBL/GenBank/DDBJ databases">
        <title>Acanthopleuribacteraceae sp. M133.</title>
        <authorList>
            <person name="Wang G."/>
        </authorList>
    </citation>
    <scope>NUCLEOTIDE SEQUENCE</scope>
    <source>
        <strain evidence="2">M133</strain>
    </source>
</reference>
<sequence length="482" mass="55002">MHQNLLDQLRCPYCTGHFTLTINLKSHKDRVLYGSVECNCFEFPIIDGVLLLSLTQGYGGSEGKLIPYESFMAAAIVFIHTGDLDGLRAWIEKNSPILAQLIYREDLSFVDFNVAYTRQFHTHNARYLDEQKRQYGVVGETLEEGAMPADEQGESVYPKTFEDMLYRKMASGGNFYAKRYFDSSVSVTRNILLQNKPDDYLLSLCFGQGVFESVAREHVAADKMISLDAQLINIFITKRFIHPDGMYICHDLYFPLPFRDGFLSAVFASTCLPELVNQAQVVREIARVTSPEGWGLIEHIWTGKMMRYVPGRYYRYMQNFFASFDNYLTLLNNTCDPGRTHLTAYGFGDYRLDAVDGFTPLSEMEHIDDGTTGMISILMSAKPREIGEKAVPLTDVEAGRLRLSPMYELEREGDALRGAFKQDLRDFMQMTSPDTFEMDLTRLDERTYLTELYQAGVLLLLPEPLVDHFPPLNQWADLPESA</sequence>
<evidence type="ECO:0000313" key="2">
    <source>
        <dbReference type="EMBL" id="QTD53424.1"/>
    </source>
</evidence>
<gene>
    <name evidence="2" type="ORF">J3U87_13295</name>
</gene>
<evidence type="ECO:0000259" key="1">
    <source>
        <dbReference type="Pfam" id="PF08241"/>
    </source>
</evidence>
<dbReference type="Pfam" id="PF08241">
    <property type="entry name" value="Methyltransf_11"/>
    <property type="match status" value="1"/>
</dbReference>
<dbReference type="InterPro" id="IPR029063">
    <property type="entry name" value="SAM-dependent_MTases_sf"/>
</dbReference>
<dbReference type="InterPro" id="IPR013216">
    <property type="entry name" value="Methyltransf_11"/>
</dbReference>